<evidence type="ECO:0000256" key="1">
    <source>
        <dbReference type="SAM" id="MobiDB-lite"/>
    </source>
</evidence>
<keyword evidence="2" id="KW-1133">Transmembrane helix</keyword>
<dbReference type="Proteomes" id="UP000799770">
    <property type="component" value="Unassembled WGS sequence"/>
</dbReference>
<keyword evidence="5" id="KW-1185">Reference proteome</keyword>
<keyword evidence="2" id="KW-0472">Membrane</keyword>
<dbReference type="EMBL" id="ML977369">
    <property type="protein sequence ID" value="KAF2105935.1"/>
    <property type="molecule type" value="Genomic_DNA"/>
</dbReference>
<evidence type="ECO:0000313" key="5">
    <source>
        <dbReference type="Proteomes" id="UP000799770"/>
    </source>
</evidence>
<evidence type="ECO:0000256" key="3">
    <source>
        <dbReference type="SAM" id="SignalP"/>
    </source>
</evidence>
<feature type="transmembrane region" description="Helical" evidence="2">
    <location>
        <begin position="555"/>
        <end position="578"/>
    </location>
</feature>
<proteinExistence type="predicted"/>
<keyword evidence="3" id="KW-0732">Signal</keyword>
<evidence type="ECO:0000256" key="2">
    <source>
        <dbReference type="SAM" id="Phobius"/>
    </source>
</evidence>
<dbReference type="AlphaFoldDB" id="A0A6A5YFU5"/>
<gene>
    <name evidence="4" type="ORF">BDV96DRAFT_655207</name>
</gene>
<accession>A0A6A5YFU5</accession>
<dbReference type="OrthoDB" id="4733706at2759"/>
<evidence type="ECO:0000313" key="4">
    <source>
        <dbReference type="EMBL" id="KAF2105935.1"/>
    </source>
</evidence>
<evidence type="ECO:0008006" key="6">
    <source>
        <dbReference type="Google" id="ProtNLM"/>
    </source>
</evidence>
<protein>
    <recommendedName>
        <fullName evidence="6">Mid2 domain-containing protein</fullName>
    </recommendedName>
</protein>
<feature type="compositionally biased region" description="Low complexity" evidence="1">
    <location>
        <begin position="527"/>
        <end position="537"/>
    </location>
</feature>
<sequence>MALLRKIFLLASALSLASSSPSPVEYTVRTHNAPGYSNRDTHNAIRREIVRAAALGKRNIDSNTTVVLDRSWDGATLLKIGVEKDVKPAGPGNGTVSGGVEVTCNTCYIKGKAKAQLRIDGDINATAIISQTMDSFQTNIENFTDTAENYFENYTHQVIKNLGDGIDASDFELPTFPYDFNLDIDAIPEALLRFQFDGLELYMQVDTTLSLGATYTISLYRSNTPVGLSLSKDLEVGVIFTIELVFAVESEITIGSGFHIQLEDGIAIEIPMFSNNVSDITFNGGQFEFLPVTIETAGVVLSAVLRIGVHAGVAISTPDEGFLSEFEVANITFPKLSGGIEVGVFANVAEFVTNVTVAPNDDKCELQVVQGYQMALGAAAGATVAFNEHVWGPVAETSIPIFYTTLADICAIKGKPTPTNTATPMVTARALLDRQETLETKTTSTEITLTGFACPSGKIICPVSEQVTTQVVTKKTLITAVPSDVDPTFPPSIMDTVTSLSSFGSNAVKMASTSGAPVSYVPPPPTSTSSTGDGNNDNNHIGALDGKVHGVDKKLIVGVSVGLGVPILLAIIGAIIFFQRKRKYAALRTTENTPMMGQTEYLGAQEPFREQLGKKPTVGVTVAQAY</sequence>
<keyword evidence="2" id="KW-0812">Transmembrane</keyword>
<organism evidence="4 5">
    <name type="scientific">Lophiotrema nucula</name>
    <dbReference type="NCBI Taxonomy" id="690887"/>
    <lineage>
        <taxon>Eukaryota</taxon>
        <taxon>Fungi</taxon>
        <taxon>Dikarya</taxon>
        <taxon>Ascomycota</taxon>
        <taxon>Pezizomycotina</taxon>
        <taxon>Dothideomycetes</taxon>
        <taxon>Pleosporomycetidae</taxon>
        <taxon>Pleosporales</taxon>
        <taxon>Lophiotremataceae</taxon>
        <taxon>Lophiotrema</taxon>
    </lineage>
</organism>
<feature type="chain" id="PRO_5025652756" description="Mid2 domain-containing protein" evidence="3">
    <location>
        <begin position="20"/>
        <end position="626"/>
    </location>
</feature>
<reference evidence="4" key="1">
    <citation type="journal article" date="2020" name="Stud. Mycol.">
        <title>101 Dothideomycetes genomes: a test case for predicting lifestyles and emergence of pathogens.</title>
        <authorList>
            <person name="Haridas S."/>
            <person name="Albert R."/>
            <person name="Binder M."/>
            <person name="Bloem J."/>
            <person name="Labutti K."/>
            <person name="Salamov A."/>
            <person name="Andreopoulos B."/>
            <person name="Baker S."/>
            <person name="Barry K."/>
            <person name="Bills G."/>
            <person name="Bluhm B."/>
            <person name="Cannon C."/>
            <person name="Castanera R."/>
            <person name="Culley D."/>
            <person name="Daum C."/>
            <person name="Ezra D."/>
            <person name="Gonzalez J."/>
            <person name="Henrissat B."/>
            <person name="Kuo A."/>
            <person name="Liang C."/>
            <person name="Lipzen A."/>
            <person name="Lutzoni F."/>
            <person name="Magnuson J."/>
            <person name="Mondo S."/>
            <person name="Nolan M."/>
            <person name="Ohm R."/>
            <person name="Pangilinan J."/>
            <person name="Park H.-J."/>
            <person name="Ramirez L."/>
            <person name="Alfaro M."/>
            <person name="Sun H."/>
            <person name="Tritt A."/>
            <person name="Yoshinaga Y."/>
            <person name="Zwiers L.-H."/>
            <person name="Turgeon B."/>
            <person name="Goodwin S."/>
            <person name="Spatafora J."/>
            <person name="Crous P."/>
            <person name="Grigoriev I."/>
        </authorList>
    </citation>
    <scope>NUCLEOTIDE SEQUENCE</scope>
    <source>
        <strain evidence="4">CBS 627.86</strain>
    </source>
</reference>
<feature type="signal peptide" evidence="3">
    <location>
        <begin position="1"/>
        <end position="19"/>
    </location>
</feature>
<name>A0A6A5YFU5_9PLEO</name>
<feature type="region of interest" description="Disordered" evidence="1">
    <location>
        <begin position="514"/>
        <end position="537"/>
    </location>
</feature>